<proteinExistence type="predicted"/>
<protein>
    <recommendedName>
        <fullName evidence="1">F5/8 type C domain-containing protein</fullName>
    </recommendedName>
</protein>
<dbReference type="AlphaFoldDB" id="A0ABD3URP1"/>
<accession>A0ABD3URP1</accession>
<dbReference type="Gene3D" id="2.60.120.260">
    <property type="entry name" value="Galactose-binding domain-like"/>
    <property type="match status" value="1"/>
</dbReference>
<dbReference type="EMBL" id="JBJQND010000015">
    <property type="protein sequence ID" value="KAL3852154.1"/>
    <property type="molecule type" value="Genomic_DNA"/>
</dbReference>
<evidence type="ECO:0000313" key="2">
    <source>
        <dbReference type="EMBL" id="KAL3852154.1"/>
    </source>
</evidence>
<sequence length="453" mass="50711">MDRVDVVQNDVHLLNITAKSSGGTDLERVSVMFTVGGKKAYPNSSNYEFQMLSECKDNNYVQNTLMSVKIIVDTETGVVSGPMVLELPIPQNNTMSGLYFRKAEVVDAGKNVICVCPGDSFQLNVTTWNGSIEWKKGIITFPVICNFNFSRDPLANRFVLKVDIDIVGTEWDRNGSHSGYFGYIAKYSTTQRWVGGLAFDVHQPTTPNLSETSIITGILVNYSALTNVTWPDRYIVQYSADGITYIDAPNQTDFWNTNGTRVNTNLKYLMNVPIISKYVRLSTDPNTSGCWVNNYFVTTPAATVLKIWGDVNDTLLFKFNKIFDRNPATCFVPPINGRDTNPPMLWLRMNLSIFNLTLGAPYNVTVTGENLLCDRHSSPKSMHVAYPHETKSRYDFDGYIRFCTLSGNDSSTQCTFNCPCTNSVSCNETFVYMRNDGDTINPARLCELQVTVA</sequence>
<comment type="caution">
    <text evidence="2">The sequence shown here is derived from an EMBL/GenBank/DDBJ whole genome shotgun (WGS) entry which is preliminary data.</text>
</comment>
<dbReference type="SUPFAM" id="SSF49785">
    <property type="entry name" value="Galactose-binding domain-like"/>
    <property type="match status" value="1"/>
</dbReference>
<keyword evidence="3" id="KW-1185">Reference proteome</keyword>
<gene>
    <name evidence="2" type="ORF">ACJMK2_015832</name>
</gene>
<dbReference type="InterPro" id="IPR000421">
    <property type="entry name" value="FA58C"/>
</dbReference>
<dbReference type="PROSITE" id="PS50022">
    <property type="entry name" value="FA58C_3"/>
    <property type="match status" value="1"/>
</dbReference>
<evidence type="ECO:0000313" key="3">
    <source>
        <dbReference type="Proteomes" id="UP001634394"/>
    </source>
</evidence>
<dbReference type="Proteomes" id="UP001634394">
    <property type="component" value="Unassembled WGS sequence"/>
</dbReference>
<feature type="domain" description="F5/8 type C" evidence="1">
    <location>
        <begin position="150"/>
        <end position="281"/>
    </location>
</feature>
<evidence type="ECO:0000259" key="1">
    <source>
        <dbReference type="PROSITE" id="PS50022"/>
    </source>
</evidence>
<organism evidence="2 3">
    <name type="scientific">Sinanodonta woodiana</name>
    <name type="common">Chinese pond mussel</name>
    <name type="synonym">Anodonta woodiana</name>
    <dbReference type="NCBI Taxonomy" id="1069815"/>
    <lineage>
        <taxon>Eukaryota</taxon>
        <taxon>Metazoa</taxon>
        <taxon>Spiralia</taxon>
        <taxon>Lophotrochozoa</taxon>
        <taxon>Mollusca</taxon>
        <taxon>Bivalvia</taxon>
        <taxon>Autobranchia</taxon>
        <taxon>Heteroconchia</taxon>
        <taxon>Palaeoheterodonta</taxon>
        <taxon>Unionida</taxon>
        <taxon>Unionoidea</taxon>
        <taxon>Unionidae</taxon>
        <taxon>Unioninae</taxon>
        <taxon>Sinanodonta</taxon>
    </lineage>
</organism>
<reference evidence="2 3" key="1">
    <citation type="submission" date="2024-11" db="EMBL/GenBank/DDBJ databases">
        <title>Chromosome-level genome assembly of the freshwater bivalve Anodonta woodiana.</title>
        <authorList>
            <person name="Chen X."/>
        </authorList>
    </citation>
    <scope>NUCLEOTIDE SEQUENCE [LARGE SCALE GENOMIC DNA]</scope>
    <source>
        <strain evidence="2">MN2024</strain>
        <tissue evidence="2">Gills</tissue>
    </source>
</reference>
<name>A0ABD3URP1_SINWO</name>
<dbReference type="InterPro" id="IPR008979">
    <property type="entry name" value="Galactose-bd-like_sf"/>
</dbReference>